<keyword evidence="3" id="KW-0731">Sigma factor</keyword>
<feature type="region of interest" description="Disordered" evidence="6">
    <location>
        <begin position="1"/>
        <end position="33"/>
    </location>
</feature>
<evidence type="ECO:0000256" key="5">
    <source>
        <dbReference type="ARBA" id="ARBA00023163"/>
    </source>
</evidence>
<keyword evidence="5" id="KW-0804">Transcription</keyword>
<evidence type="ECO:0000313" key="9">
    <source>
        <dbReference type="EMBL" id="GIH17974.1"/>
    </source>
</evidence>
<dbReference type="SUPFAM" id="SSF88946">
    <property type="entry name" value="Sigma2 domain of RNA polymerase sigma factors"/>
    <property type="match status" value="1"/>
</dbReference>
<dbReference type="Gene3D" id="1.10.1740.10">
    <property type="match status" value="1"/>
</dbReference>
<protein>
    <submittedName>
        <fullName evidence="9">RNA polymerase sigma factor</fullName>
    </submittedName>
</protein>
<dbReference type="PANTHER" id="PTHR43133:SF52">
    <property type="entry name" value="ECF RNA POLYMERASE SIGMA FACTOR SIGL"/>
    <property type="match status" value="1"/>
</dbReference>
<comment type="caution">
    <text evidence="9">The sequence shown here is derived from an EMBL/GenBank/DDBJ whole genome shotgun (WGS) entry which is preliminary data.</text>
</comment>
<evidence type="ECO:0000259" key="8">
    <source>
        <dbReference type="Pfam" id="PF04545"/>
    </source>
</evidence>
<keyword evidence="2" id="KW-0805">Transcription regulation</keyword>
<dbReference type="EMBL" id="BONZ01000061">
    <property type="protein sequence ID" value="GIH17974.1"/>
    <property type="molecule type" value="Genomic_DNA"/>
</dbReference>
<dbReference type="CDD" id="cd06171">
    <property type="entry name" value="Sigma70_r4"/>
    <property type="match status" value="1"/>
</dbReference>
<dbReference type="AlphaFoldDB" id="A0A8J3QVR0"/>
<dbReference type="InterPro" id="IPR007627">
    <property type="entry name" value="RNA_pol_sigma70_r2"/>
</dbReference>
<evidence type="ECO:0000256" key="4">
    <source>
        <dbReference type="ARBA" id="ARBA00023125"/>
    </source>
</evidence>
<dbReference type="SUPFAM" id="SSF88659">
    <property type="entry name" value="Sigma3 and sigma4 domains of RNA polymerase sigma factors"/>
    <property type="match status" value="1"/>
</dbReference>
<evidence type="ECO:0000256" key="6">
    <source>
        <dbReference type="SAM" id="MobiDB-lite"/>
    </source>
</evidence>
<dbReference type="Gene3D" id="1.10.10.10">
    <property type="entry name" value="Winged helix-like DNA-binding domain superfamily/Winged helix DNA-binding domain"/>
    <property type="match status" value="1"/>
</dbReference>
<accession>A0A8J3QVR0</accession>
<feature type="domain" description="RNA polymerase sigma-70 region 2" evidence="7">
    <location>
        <begin position="39"/>
        <end position="107"/>
    </location>
</feature>
<dbReference type="InterPro" id="IPR014284">
    <property type="entry name" value="RNA_pol_sigma-70_dom"/>
</dbReference>
<dbReference type="RefSeq" id="WP_203921501.1">
    <property type="nucleotide sequence ID" value="NZ_BONZ01000061.1"/>
</dbReference>
<dbReference type="GO" id="GO:0003677">
    <property type="term" value="F:DNA binding"/>
    <property type="evidence" value="ECO:0007669"/>
    <property type="project" value="UniProtKB-KW"/>
</dbReference>
<feature type="compositionally biased region" description="Low complexity" evidence="6">
    <location>
        <begin position="1"/>
        <end position="31"/>
    </location>
</feature>
<evidence type="ECO:0000256" key="1">
    <source>
        <dbReference type="ARBA" id="ARBA00010641"/>
    </source>
</evidence>
<evidence type="ECO:0000313" key="10">
    <source>
        <dbReference type="Proteomes" id="UP000642748"/>
    </source>
</evidence>
<dbReference type="InterPro" id="IPR007630">
    <property type="entry name" value="RNA_pol_sigma70_r4"/>
</dbReference>
<dbReference type="InterPro" id="IPR039425">
    <property type="entry name" value="RNA_pol_sigma-70-like"/>
</dbReference>
<dbReference type="GO" id="GO:0006352">
    <property type="term" value="P:DNA-templated transcription initiation"/>
    <property type="evidence" value="ECO:0007669"/>
    <property type="project" value="InterPro"/>
</dbReference>
<comment type="similarity">
    <text evidence="1">Belongs to the sigma-70 factor family. ECF subfamily.</text>
</comment>
<dbReference type="NCBIfam" id="TIGR02937">
    <property type="entry name" value="sigma70-ECF"/>
    <property type="match status" value="1"/>
</dbReference>
<dbReference type="Proteomes" id="UP000642748">
    <property type="component" value="Unassembled WGS sequence"/>
</dbReference>
<evidence type="ECO:0000259" key="7">
    <source>
        <dbReference type="Pfam" id="PF04542"/>
    </source>
</evidence>
<gene>
    <name evidence="9" type="ORF">Raf01_61460</name>
</gene>
<dbReference type="GO" id="GO:0016987">
    <property type="term" value="F:sigma factor activity"/>
    <property type="evidence" value="ECO:0007669"/>
    <property type="project" value="UniProtKB-KW"/>
</dbReference>
<evidence type="ECO:0000256" key="3">
    <source>
        <dbReference type="ARBA" id="ARBA00023082"/>
    </source>
</evidence>
<dbReference type="PANTHER" id="PTHR43133">
    <property type="entry name" value="RNA POLYMERASE ECF-TYPE SIGMA FACTO"/>
    <property type="match status" value="1"/>
</dbReference>
<dbReference type="Pfam" id="PF04545">
    <property type="entry name" value="Sigma70_r4"/>
    <property type="match status" value="1"/>
</dbReference>
<feature type="domain" description="RNA polymerase sigma-70 region 4" evidence="8">
    <location>
        <begin position="140"/>
        <end position="187"/>
    </location>
</feature>
<dbReference type="InterPro" id="IPR013325">
    <property type="entry name" value="RNA_pol_sigma_r2"/>
</dbReference>
<keyword evidence="10" id="KW-1185">Reference proteome</keyword>
<evidence type="ECO:0000256" key="2">
    <source>
        <dbReference type="ARBA" id="ARBA00023015"/>
    </source>
</evidence>
<proteinExistence type="inferred from homology"/>
<dbReference type="NCBIfam" id="NF007227">
    <property type="entry name" value="PRK09645.1"/>
    <property type="match status" value="1"/>
</dbReference>
<dbReference type="InterPro" id="IPR013324">
    <property type="entry name" value="RNA_pol_sigma_r3/r4-like"/>
</dbReference>
<keyword evidence="4" id="KW-0238">DNA-binding</keyword>
<name>A0A8J3QVR0_9ACTN</name>
<organism evidence="9 10">
    <name type="scientific">Rugosimonospora africana</name>
    <dbReference type="NCBI Taxonomy" id="556532"/>
    <lineage>
        <taxon>Bacteria</taxon>
        <taxon>Bacillati</taxon>
        <taxon>Actinomycetota</taxon>
        <taxon>Actinomycetes</taxon>
        <taxon>Micromonosporales</taxon>
        <taxon>Micromonosporaceae</taxon>
        <taxon>Rugosimonospora</taxon>
    </lineage>
</organism>
<sequence>MITASVPAAGAPASTAADASDASDPAAPPSSADERMRALYRAHAGPLYRFLLRITFGDAHAAEDLMQETLLRAWRNLDGLNPDVDSVRPWLFTVGRRIAIDAARARNVRPTEVHTADAATLPTTEDAIERLVNVQAVREAMVTLNPDHRSVLIELYYRERSTAEAAQRLGIPVGTVKSRTHYALRSLSAAIGAALA</sequence>
<dbReference type="InterPro" id="IPR036388">
    <property type="entry name" value="WH-like_DNA-bd_sf"/>
</dbReference>
<reference evidence="9" key="1">
    <citation type="submission" date="2021-01" db="EMBL/GenBank/DDBJ databases">
        <title>Whole genome shotgun sequence of Rugosimonospora africana NBRC 104875.</title>
        <authorList>
            <person name="Komaki H."/>
            <person name="Tamura T."/>
        </authorList>
    </citation>
    <scope>NUCLEOTIDE SEQUENCE</scope>
    <source>
        <strain evidence="9">NBRC 104875</strain>
    </source>
</reference>
<dbReference type="Pfam" id="PF04542">
    <property type="entry name" value="Sigma70_r2"/>
    <property type="match status" value="1"/>
</dbReference>